<accession>A0AAE4QRJ0</accession>
<name>A0AAE4QRJ0_9LEPT</name>
<dbReference type="AlphaFoldDB" id="A0AAE4QRJ0"/>
<dbReference type="RefSeq" id="WP_317574044.1">
    <property type="nucleotide sequence ID" value="NZ_NPEF02000043.1"/>
</dbReference>
<keyword evidence="2" id="KW-1185">Reference proteome</keyword>
<proteinExistence type="predicted"/>
<dbReference type="EMBL" id="NPEF02000043">
    <property type="protein sequence ID" value="MDV6237882.1"/>
    <property type="molecule type" value="Genomic_DNA"/>
</dbReference>
<evidence type="ECO:0000313" key="1">
    <source>
        <dbReference type="EMBL" id="MDV6237882.1"/>
    </source>
</evidence>
<sequence>MSYNDRLGLSSDVSYNIGKGDAPKPMTEAERAQYNLLDDLIGGLGSVVSGIGRGVKSVWDGVFGGDEAQVVRMMPIGGSRGSMAQDPIANRYGINGPEEKSILSTIVDWFSTSVLGNKPESFDAALALMRSGSADARKAAGEYLNANIGKITAAQQAELDIFYHNAGVISLTQGQYQENMKTLYVDALQSYKNQREGTEPFKMSAFQREVLRQAFGGLVDTITVRATTSKNYDGTKALQFFDTILADGIANQSPRTAPKDMADLMKGLGAQTSILAHEFFHAYQQEKSVFGIVGHALRAGFESIASSSLFGDFHPYQGTLNAENNTSLYNQNVQYYMDNPNAWTFGGERVYKEQYARRFADAFMRSTYNTNQPVYGKPGPNGFNENLY</sequence>
<reference evidence="1 2" key="1">
    <citation type="journal article" date="2018" name="Microb. Genom.">
        <title>Deciphering the unexplored Leptospira diversity from soils uncovers genomic evolution to virulence.</title>
        <authorList>
            <person name="Thibeaux R."/>
            <person name="Iraola G."/>
            <person name="Ferres I."/>
            <person name="Bierque E."/>
            <person name="Girault D."/>
            <person name="Soupe-Gilbert M.E."/>
            <person name="Picardeau M."/>
            <person name="Goarant C."/>
        </authorList>
    </citation>
    <scope>NUCLEOTIDE SEQUENCE [LARGE SCALE GENOMIC DNA]</scope>
    <source>
        <strain evidence="1 2">ATI7-C-A5</strain>
    </source>
</reference>
<evidence type="ECO:0000313" key="2">
    <source>
        <dbReference type="Proteomes" id="UP000232122"/>
    </source>
</evidence>
<protein>
    <submittedName>
        <fullName evidence="1">Uncharacterized protein</fullName>
    </submittedName>
</protein>
<gene>
    <name evidence="1" type="ORF">CH379_019830</name>
</gene>
<comment type="caution">
    <text evidence="1">The sequence shown here is derived from an EMBL/GenBank/DDBJ whole genome shotgun (WGS) entry which is preliminary data.</text>
</comment>
<organism evidence="1 2">
    <name type="scientific">Leptospira ellisii</name>
    <dbReference type="NCBI Taxonomy" id="2023197"/>
    <lineage>
        <taxon>Bacteria</taxon>
        <taxon>Pseudomonadati</taxon>
        <taxon>Spirochaetota</taxon>
        <taxon>Spirochaetia</taxon>
        <taxon>Leptospirales</taxon>
        <taxon>Leptospiraceae</taxon>
        <taxon>Leptospira</taxon>
    </lineage>
</organism>
<dbReference type="Proteomes" id="UP000232122">
    <property type="component" value="Unassembled WGS sequence"/>
</dbReference>